<proteinExistence type="predicted"/>
<protein>
    <submittedName>
        <fullName evidence="1">Uncharacterized protein</fullName>
    </submittedName>
</protein>
<organism evidence="1 2">
    <name type="scientific">Timema podura</name>
    <name type="common">Walking stick</name>
    <dbReference type="NCBI Taxonomy" id="61482"/>
    <lineage>
        <taxon>Eukaryota</taxon>
        <taxon>Metazoa</taxon>
        <taxon>Ecdysozoa</taxon>
        <taxon>Arthropoda</taxon>
        <taxon>Hexapoda</taxon>
        <taxon>Insecta</taxon>
        <taxon>Pterygota</taxon>
        <taxon>Neoptera</taxon>
        <taxon>Polyneoptera</taxon>
        <taxon>Phasmatodea</taxon>
        <taxon>Timematodea</taxon>
        <taxon>Timematoidea</taxon>
        <taxon>Timematidae</taxon>
        <taxon>Timema</taxon>
    </lineage>
</organism>
<evidence type="ECO:0000313" key="1">
    <source>
        <dbReference type="EMBL" id="CAG2062646.1"/>
    </source>
</evidence>
<feature type="non-terminal residue" evidence="1">
    <location>
        <position position="88"/>
    </location>
</feature>
<evidence type="ECO:0000313" key="2">
    <source>
        <dbReference type="Proteomes" id="UP001153148"/>
    </source>
</evidence>
<gene>
    <name evidence="1" type="ORF">TPAB3V08_LOCUS9596</name>
</gene>
<accession>A0ABN7P8D0</accession>
<keyword evidence="2" id="KW-1185">Reference proteome</keyword>
<dbReference type="Proteomes" id="UP001153148">
    <property type="component" value="Unassembled WGS sequence"/>
</dbReference>
<dbReference type="EMBL" id="CAJPIN010021452">
    <property type="protein sequence ID" value="CAG2062646.1"/>
    <property type="molecule type" value="Genomic_DNA"/>
</dbReference>
<sequence>MATKCMSLVEQKRLQWAKEKEEMAGMCAPWGPSPNFRDSYRSSIRTQFVSTNQVTLSLDTLDSKVDLSLHKVRRRSPNLPPIHNNINQ</sequence>
<comment type="caution">
    <text evidence="1">The sequence shown here is derived from an EMBL/GenBank/DDBJ whole genome shotgun (WGS) entry which is preliminary data.</text>
</comment>
<name>A0ABN7P8D0_TIMPD</name>
<reference evidence="1" key="1">
    <citation type="submission" date="2021-03" db="EMBL/GenBank/DDBJ databases">
        <authorList>
            <person name="Tran Van P."/>
        </authorList>
    </citation>
    <scope>NUCLEOTIDE SEQUENCE</scope>
</reference>